<evidence type="ECO:0008006" key="3">
    <source>
        <dbReference type="Google" id="ProtNLM"/>
    </source>
</evidence>
<evidence type="ECO:0000313" key="2">
    <source>
        <dbReference type="Proteomes" id="UP000007435"/>
    </source>
</evidence>
<dbReference type="HOGENOM" id="CLU_1303614_0_0_10"/>
<organism evidence="1 2">
    <name type="scientific">Leadbetterella byssophila (strain DSM 17132 / JCM 16389 / KACC 11308 / NBRC 106382 / 4M15)</name>
    <dbReference type="NCBI Taxonomy" id="649349"/>
    <lineage>
        <taxon>Bacteria</taxon>
        <taxon>Pseudomonadati</taxon>
        <taxon>Bacteroidota</taxon>
        <taxon>Cytophagia</taxon>
        <taxon>Cytophagales</taxon>
        <taxon>Leadbetterellaceae</taxon>
        <taxon>Leadbetterella</taxon>
    </lineage>
</organism>
<sequence>MRKIILSTLLCMALTHVQGQNIRTFNNLELSSSFSKNTNQFALYWGESFQMKKPVPFRFSTGLRLSFNNRTKGIYPVDEGTNFSQIAFDKRPRYTTFALPVGVEFFYKDIAIGAFQELVSLSGKKKYDSTYTSLAAKETLRTQGFSHVFGAKQNLTGGVYLVYTFNDSFSIKAGYNRISSTFTRRKEEKELGYARLNEDTFTLGIRLNIEK</sequence>
<keyword evidence="2" id="KW-1185">Reference proteome</keyword>
<accession>E4RZH0</accession>
<reference evidence="1 2" key="2">
    <citation type="journal article" date="2011" name="Stand. Genomic Sci.">
        <title>Complete genome sequence of Leadbetterella byssophila type strain (4M15).</title>
        <authorList>
            <person name="Abt B."/>
            <person name="Teshima H."/>
            <person name="Lucas S."/>
            <person name="Lapidus A."/>
            <person name="Del Rio T.G."/>
            <person name="Nolan M."/>
            <person name="Tice H."/>
            <person name="Cheng J.F."/>
            <person name="Pitluck S."/>
            <person name="Liolios K."/>
            <person name="Pagani I."/>
            <person name="Ivanova N."/>
            <person name="Mavromatis K."/>
            <person name="Pati A."/>
            <person name="Tapia R."/>
            <person name="Han C."/>
            <person name="Goodwin L."/>
            <person name="Chen A."/>
            <person name="Palaniappan K."/>
            <person name="Land M."/>
            <person name="Hauser L."/>
            <person name="Chang Y.J."/>
            <person name="Jeffries C.D."/>
            <person name="Rohde M."/>
            <person name="Goker M."/>
            <person name="Tindall B.J."/>
            <person name="Detter J.C."/>
            <person name="Woyke T."/>
            <person name="Bristow J."/>
            <person name="Eisen J.A."/>
            <person name="Markowitz V."/>
            <person name="Hugenholtz P."/>
            <person name="Klenk H.P."/>
            <person name="Kyrpides N.C."/>
        </authorList>
    </citation>
    <scope>NUCLEOTIDE SEQUENCE [LARGE SCALE GENOMIC DNA]</scope>
    <source>
        <strain evidence="2">DSM 17132 / JCM 16389 / KACC 11308 / NBRC 106382 / 4M15</strain>
    </source>
</reference>
<evidence type="ECO:0000313" key="1">
    <source>
        <dbReference type="EMBL" id="ADQ17394.1"/>
    </source>
</evidence>
<protein>
    <recommendedName>
        <fullName evidence="3">Outer membrane protein beta-barrel domain-containing protein</fullName>
    </recommendedName>
</protein>
<dbReference type="Proteomes" id="UP000007435">
    <property type="component" value="Chromosome"/>
</dbReference>
<dbReference type="STRING" id="649349.Lbys_1687"/>
<dbReference type="AlphaFoldDB" id="E4RZH0"/>
<proteinExistence type="predicted"/>
<dbReference type="EMBL" id="CP002305">
    <property type="protein sequence ID" value="ADQ17394.1"/>
    <property type="molecule type" value="Genomic_DNA"/>
</dbReference>
<dbReference type="KEGG" id="lby:Lbys_1687"/>
<name>E4RZH0_LEAB4</name>
<gene>
    <name evidence="1" type="ordered locus">Lbys_1687</name>
</gene>
<dbReference type="RefSeq" id="WP_013408443.1">
    <property type="nucleotide sequence ID" value="NC_014655.1"/>
</dbReference>
<reference key="1">
    <citation type="submission" date="2010-11" db="EMBL/GenBank/DDBJ databases">
        <title>The complete genome of Leadbetterella byssophila DSM 17132.</title>
        <authorList>
            <consortium name="US DOE Joint Genome Institute (JGI-PGF)"/>
            <person name="Lucas S."/>
            <person name="Copeland A."/>
            <person name="Lapidus A."/>
            <person name="Glavina del Rio T."/>
            <person name="Dalin E."/>
            <person name="Tice H."/>
            <person name="Bruce D."/>
            <person name="Goodwin L."/>
            <person name="Pitluck S."/>
            <person name="Kyrpides N."/>
            <person name="Mavromatis K."/>
            <person name="Ivanova N."/>
            <person name="Teshima H."/>
            <person name="Brettin T."/>
            <person name="Detter J.C."/>
            <person name="Han C."/>
            <person name="Tapia R."/>
            <person name="Land M."/>
            <person name="Hauser L."/>
            <person name="Markowitz V."/>
            <person name="Cheng J.-F."/>
            <person name="Hugenholtz P."/>
            <person name="Woyke T."/>
            <person name="Wu D."/>
            <person name="Tindall B."/>
            <person name="Pomrenke H.G."/>
            <person name="Brambilla E."/>
            <person name="Klenk H.-P."/>
            <person name="Eisen J.A."/>
        </authorList>
    </citation>
    <scope>NUCLEOTIDE SEQUENCE [LARGE SCALE GENOMIC DNA]</scope>
    <source>
        <strain>DSM 17132</strain>
    </source>
</reference>